<dbReference type="STRING" id="536979.SAMN04488055_2467"/>
<evidence type="ECO:0000313" key="3">
    <source>
        <dbReference type="Proteomes" id="UP000185003"/>
    </source>
</evidence>
<dbReference type="NCBIfam" id="TIGR01643">
    <property type="entry name" value="YD_repeat_2x"/>
    <property type="match status" value="1"/>
</dbReference>
<gene>
    <name evidence="2" type="ORF">SAMN04488055_2467</name>
</gene>
<keyword evidence="1" id="KW-0732">Signal</keyword>
<dbReference type="Proteomes" id="UP000185003">
    <property type="component" value="Unassembled WGS sequence"/>
</dbReference>
<organism evidence="2 3">
    <name type="scientific">Chitinophaga niabensis</name>
    <dbReference type="NCBI Taxonomy" id="536979"/>
    <lineage>
        <taxon>Bacteria</taxon>
        <taxon>Pseudomonadati</taxon>
        <taxon>Bacteroidota</taxon>
        <taxon>Chitinophagia</taxon>
        <taxon>Chitinophagales</taxon>
        <taxon>Chitinophagaceae</taxon>
        <taxon>Chitinophaga</taxon>
    </lineage>
</organism>
<feature type="chain" id="PRO_5012455617" evidence="1">
    <location>
        <begin position="23"/>
        <end position="279"/>
    </location>
</feature>
<protein>
    <submittedName>
        <fullName evidence="2">YD repeat-containing protein</fullName>
    </submittedName>
</protein>
<evidence type="ECO:0000313" key="2">
    <source>
        <dbReference type="EMBL" id="SIN99984.1"/>
    </source>
</evidence>
<keyword evidence="3" id="KW-1185">Reference proteome</keyword>
<proteinExistence type="predicted"/>
<dbReference type="InterPro" id="IPR006530">
    <property type="entry name" value="YD"/>
</dbReference>
<accession>A0A1N6FXH8</accession>
<name>A0A1N6FXH8_9BACT</name>
<dbReference type="Gene3D" id="2.180.10.10">
    <property type="entry name" value="RHS repeat-associated core"/>
    <property type="match status" value="1"/>
</dbReference>
<reference evidence="2 3" key="1">
    <citation type="submission" date="2016-11" db="EMBL/GenBank/DDBJ databases">
        <authorList>
            <person name="Jaros S."/>
            <person name="Januszkiewicz K."/>
            <person name="Wedrychowicz H."/>
        </authorList>
    </citation>
    <scope>NUCLEOTIDE SEQUENCE [LARGE SCALE GENOMIC DNA]</scope>
    <source>
        <strain evidence="2 3">DSM 24787</strain>
    </source>
</reference>
<feature type="signal peptide" evidence="1">
    <location>
        <begin position="1"/>
        <end position="22"/>
    </location>
</feature>
<dbReference type="EMBL" id="FSRA01000001">
    <property type="protein sequence ID" value="SIN99984.1"/>
    <property type="molecule type" value="Genomic_DNA"/>
</dbReference>
<dbReference type="AlphaFoldDB" id="A0A1N6FXH8"/>
<sequence length="279" mass="31949">MGILRTFISAASLLLVISSAQAQYYYQDVYITQQTAATMALFKSNKVSFQHVKTLDANQEEDRNFICIRGMNPTHRQMRTLTQSSVSGRSVVVSTFNNAGKLTKSVDSVENSISTMQYQYTQDGRLEEIQTGSRGREDKFTMTENRRYVYDTLGRLKAMILKKGGLDSTVVKFTTDAEGRVTEEAQPGRQRVYYNYDSKGRLTDVLRFHPTRKKMLPDYSFEYDANGKLTQMTVVNIQSGDYLIWKYSYDAKGLPQAEECSGKEKTTLGMVRYTYEYFQ</sequence>
<dbReference type="RefSeq" id="WP_074239529.1">
    <property type="nucleotide sequence ID" value="NZ_FSRA01000001.1"/>
</dbReference>
<dbReference type="OrthoDB" id="680586at2"/>
<evidence type="ECO:0000256" key="1">
    <source>
        <dbReference type="SAM" id="SignalP"/>
    </source>
</evidence>